<evidence type="ECO:0000313" key="12">
    <source>
        <dbReference type="EMBL" id="TIB76143.1"/>
    </source>
</evidence>
<comment type="subcellular location">
    <subcellularLocation>
        <location evidence="1">Membrane</location>
        <topology evidence="1">Multi-pass membrane protein</topology>
    </subcellularLocation>
</comment>
<dbReference type="CDD" id="cd06186">
    <property type="entry name" value="NOX_Duox_like_FAD_NADP"/>
    <property type="match status" value="1"/>
</dbReference>
<reference evidence="12 13" key="1">
    <citation type="submission" date="2019-03" db="EMBL/GenBank/DDBJ databases">
        <title>Sequencing 25 genomes of Wallemia mellicola.</title>
        <authorList>
            <person name="Gostincar C."/>
        </authorList>
    </citation>
    <scope>NUCLEOTIDE SEQUENCE [LARGE SCALE GENOMIC DNA]</scope>
    <source>
        <strain evidence="12 13">EXF-6152</strain>
    </source>
</reference>
<feature type="transmembrane region" description="Helical" evidence="10">
    <location>
        <begin position="174"/>
        <end position="192"/>
    </location>
</feature>
<comment type="caution">
    <text evidence="12">The sequence shown here is derived from an EMBL/GenBank/DDBJ whole genome shotgun (WGS) entry which is preliminary data.</text>
</comment>
<dbReference type="PROSITE" id="PS51384">
    <property type="entry name" value="FAD_FR"/>
    <property type="match status" value="1"/>
</dbReference>
<keyword evidence="9 10" id="KW-0472">Membrane</keyword>
<dbReference type="GO" id="GO:0006879">
    <property type="term" value="P:intracellular iron ion homeostasis"/>
    <property type="evidence" value="ECO:0007669"/>
    <property type="project" value="TreeGrafter"/>
</dbReference>
<dbReference type="PANTHER" id="PTHR32361:SF23">
    <property type="entry name" value="FERRIC-CHELATE REDUCTASE"/>
    <property type="match status" value="1"/>
</dbReference>
<dbReference type="EMBL" id="SPRC01000051">
    <property type="protein sequence ID" value="TIB76143.1"/>
    <property type="molecule type" value="Genomic_DNA"/>
</dbReference>
<evidence type="ECO:0000256" key="6">
    <source>
        <dbReference type="ARBA" id="ARBA00022989"/>
    </source>
</evidence>
<dbReference type="GO" id="GO:0005886">
    <property type="term" value="C:plasma membrane"/>
    <property type="evidence" value="ECO:0007669"/>
    <property type="project" value="TreeGrafter"/>
</dbReference>
<accession>A0A4T0M0Y3</accession>
<feature type="transmembrane region" description="Helical" evidence="10">
    <location>
        <begin position="221"/>
        <end position="242"/>
    </location>
</feature>
<dbReference type="Gene3D" id="3.40.50.80">
    <property type="entry name" value="Nucleotide-binding domain of ferredoxin-NADP reductase (FNR) module"/>
    <property type="match status" value="1"/>
</dbReference>
<feature type="transmembrane region" description="Helical" evidence="10">
    <location>
        <begin position="249"/>
        <end position="267"/>
    </location>
</feature>
<evidence type="ECO:0000259" key="11">
    <source>
        <dbReference type="PROSITE" id="PS51384"/>
    </source>
</evidence>
<dbReference type="SFLD" id="SFLDS00052">
    <property type="entry name" value="Ferric_Reductase_Domain"/>
    <property type="match status" value="1"/>
</dbReference>
<dbReference type="SUPFAM" id="SSF52343">
    <property type="entry name" value="Ferredoxin reductase-like, C-terminal NADP-linked domain"/>
    <property type="match status" value="1"/>
</dbReference>
<dbReference type="Pfam" id="PF08030">
    <property type="entry name" value="NAD_binding_6"/>
    <property type="match status" value="1"/>
</dbReference>
<evidence type="ECO:0000256" key="10">
    <source>
        <dbReference type="SAM" id="Phobius"/>
    </source>
</evidence>
<proteinExistence type="inferred from homology"/>
<evidence type="ECO:0000256" key="3">
    <source>
        <dbReference type="ARBA" id="ARBA00022448"/>
    </source>
</evidence>
<dbReference type="InterPro" id="IPR013121">
    <property type="entry name" value="Fe_red_NAD-bd_6"/>
</dbReference>
<sequence>MAVCIPGYTECHTTDERKAASIDKDNWWVAEKYALGIAMGYTAILIIVIIVQYVKYLSFSKRMMRGTSLGFFNRIAAFCRAMHYNRLRLGGFYFPYTFPMLLLSFFFIWTTVWSFAVFPYYRAGIEWGSPPLGVRSGWMALGLIVPVFAMGSRVNPISFLTGISHERLQVYHQYGAQIILFLSVVHTIPFIIEPYQQGYQLGGTKMARFFLKKYYDGTEQFWNGIPPLVALIWIVVSSMGYFRKLNYEFFVIQHVVSTIFFLVWMFIHVDVMYPATWHHMFMATGVLIWSWVGRILITFWANEFKWHDAQLHSHADDIVRLRIITPLRWKPAQNIYLRFPTINIIESHPFTISSIPSLDVHSNSNIMQLLLRGKKGITGKLNSKAQSGKQTIPVLIDGPYGGLPTPLDGYSRVLLLSGGTGVNANISILLDLMRKMERSETLIEYIDFIWTIRSTESLDWFSQTFKQLSSYTSFDNLNITIHITGNADVEKELVHDDKFYSFVKGRPDVKSIIRNTSAATQGGDLAVSVCGPGDFMFDTMNECSSIELKIATGDENLPRRLFAHSESYDW</sequence>
<keyword evidence="5" id="KW-0249">Electron transport</keyword>
<evidence type="ECO:0000313" key="13">
    <source>
        <dbReference type="Proteomes" id="UP000310685"/>
    </source>
</evidence>
<dbReference type="InterPro" id="IPR017927">
    <property type="entry name" value="FAD-bd_FR_type"/>
</dbReference>
<dbReference type="Proteomes" id="UP000310685">
    <property type="component" value="Unassembled WGS sequence"/>
</dbReference>
<keyword evidence="7" id="KW-0560">Oxidoreductase</keyword>
<evidence type="ECO:0000256" key="8">
    <source>
        <dbReference type="ARBA" id="ARBA00023065"/>
    </source>
</evidence>
<dbReference type="InterPro" id="IPR013112">
    <property type="entry name" value="FAD-bd_8"/>
</dbReference>
<evidence type="ECO:0000256" key="9">
    <source>
        <dbReference type="ARBA" id="ARBA00023136"/>
    </source>
</evidence>
<evidence type="ECO:0000256" key="5">
    <source>
        <dbReference type="ARBA" id="ARBA00022982"/>
    </source>
</evidence>
<dbReference type="GO" id="GO:0015677">
    <property type="term" value="P:copper ion import"/>
    <property type="evidence" value="ECO:0007669"/>
    <property type="project" value="TreeGrafter"/>
</dbReference>
<dbReference type="Pfam" id="PF01794">
    <property type="entry name" value="Ferric_reduct"/>
    <property type="match status" value="1"/>
</dbReference>
<feature type="transmembrane region" description="Helical" evidence="10">
    <location>
        <begin position="136"/>
        <end position="154"/>
    </location>
</feature>
<dbReference type="GO" id="GO:0006826">
    <property type="term" value="P:iron ion transport"/>
    <property type="evidence" value="ECO:0007669"/>
    <property type="project" value="TreeGrafter"/>
</dbReference>
<feature type="transmembrane region" description="Helical" evidence="10">
    <location>
        <begin position="33"/>
        <end position="54"/>
    </location>
</feature>
<dbReference type="InterPro" id="IPR013130">
    <property type="entry name" value="Fe3_Rdtase_TM_dom"/>
</dbReference>
<feature type="transmembrane region" description="Helical" evidence="10">
    <location>
        <begin position="92"/>
        <end position="116"/>
    </location>
</feature>
<dbReference type="InterPro" id="IPR039261">
    <property type="entry name" value="FNR_nucleotide-bd"/>
</dbReference>
<evidence type="ECO:0000256" key="2">
    <source>
        <dbReference type="ARBA" id="ARBA00006278"/>
    </source>
</evidence>
<feature type="transmembrane region" description="Helical" evidence="10">
    <location>
        <begin position="279"/>
        <end position="301"/>
    </location>
</feature>
<dbReference type="GO" id="GO:0000293">
    <property type="term" value="F:ferric-chelate reductase activity"/>
    <property type="evidence" value="ECO:0007669"/>
    <property type="project" value="UniProtKB-ARBA"/>
</dbReference>
<feature type="domain" description="FAD-binding FR-type" evidence="11">
    <location>
        <begin position="301"/>
        <end position="406"/>
    </location>
</feature>
<dbReference type="PANTHER" id="PTHR32361">
    <property type="entry name" value="FERRIC/CUPRIC REDUCTASE TRANSMEMBRANE COMPONENT"/>
    <property type="match status" value="1"/>
</dbReference>
<dbReference type="SFLD" id="SFLDG01168">
    <property type="entry name" value="Ferric_reductase_subgroup_(FRE"/>
    <property type="match status" value="1"/>
</dbReference>
<evidence type="ECO:0000256" key="4">
    <source>
        <dbReference type="ARBA" id="ARBA00022692"/>
    </source>
</evidence>
<organism evidence="12 13">
    <name type="scientific">Wallemia mellicola</name>
    <dbReference type="NCBI Taxonomy" id="1708541"/>
    <lineage>
        <taxon>Eukaryota</taxon>
        <taxon>Fungi</taxon>
        <taxon>Dikarya</taxon>
        <taxon>Basidiomycota</taxon>
        <taxon>Wallemiomycotina</taxon>
        <taxon>Wallemiomycetes</taxon>
        <taxon>Wallemiales</taxon>
        <taxon>Wallemiaceae</taxon>
        <taxon>Wallemia</taxon>
    </lineage>
</organism>
<keyword evidence="3" id="KW-0813">Transport</keyword>
<dbReference type="InterPro" id="IPR051410">
    <property type="entry name" value="Ferric/Cupric_Reductase"/>
</dbReference>
<dbReference type="Pfam" id="PF08022">
    <property type="entry name" value="FAD_binding_8"/>
    <property type="match status" value="1"/>
</dbReference>
<evidence type="ECO:0000256" key="7">
    <source>
        <dbReference type="ARBA" id="ARBA00023002"/>
    </source>
</evidence>
<keyword evidence="4 10" id="KW-0812">Transmembrane</keyword>
<name>A0A4T0M0Y3_9BASI</name>
<protein>
    <recommendedName>
        <fullName evidence="11">FAD-binding FR-type domain-containing protein</fullName>
    </recommendedName>
</protein>
<keyword evidence="8" id="KW-0406">Ion transport</keyword>
<gene>
    <name evidence="12" type="ORF">E3Q22_03679</name>
</gene>
<comment type="similarity">
    <text evidence="2">Belongs to the ferric reductase (FRE) family.</text>
</comment>
<keyword evidence="6 10" id="KW-1133">Transmembrane helix</keyword>
<dbReference type="AlphaFoldDB" id="A0A4T0M0Y3"/>
<evidence type="ECO:0000256" key="1">
    <source>
        <dbReference type="ARBA" id="ARBA00004141"/>
    </source>
</evidence>